<evidence type="ECO:0000256" key="1">
    <source>
        <dbReference type="ARBA" id="ARBA00004540"/>
    </source>
</evidence>
<dbReference type="Pfam" id="PF12949">
    <property type="entry name" value="HeH"/>
    <property type="match status" value="1"/>
</dbReference>
<feature type="compositionally biased region" description="Low complexity" evidence="7">
    <location>
        <begin position="201"/>
        <end position="225"/>
    </location>
</feature>
<dbReference type="Gene3D" id="1.10.10.1180">
    <property type="entry name" value="MAN1, winged-helix domain"/>
    <property type="match status" value="1"/>
</dbReference>
<evidence type="ECO:0000313" key="11">
    <source>
        <dbReference type="Proteomes" id="UP000054302"/>
    </source>
</evidence>
<dbReference type="GO" id="GO:0003682">
    <property type="term" value="F:chromatin binding"/>
    <property type="evidence" value="ECO:0007669"/>
    <property type="project" value="InterPro"/>
</dbReference>
<gene>
    <name evidence="10" type="ORF">PV10_07796</name>
</gene>
<reference evidence="10 11" key="1">
    <citation type="submission" date="2015-01" db="EMBL/GenBank/DDBJ databases">
        <title>The Genome Sequence of Exophiala mesophila CBS40295.</title>
        <authorList>
            <consortium name="The Broad Institute Genomics Platform"/>
            <person name="Cuomo C."/>
            <person name="de Hoog S."/>
            <person name="Gorbushina A."/>
            <person name="Stielow B."/>
            <person name="Teixiera M."/>
            <person name="Abouelleil A."/>
            <person name="Chapman S.B."/>
            <person name="Priest M."/>
            <person name="Young S.K."/>
            <person name="Wortman J."/>
            <person name="Nusbaum C."/>
            <person name="Birren B."/>
        </authorList>
    </citation>
    <scope>NUCLEOTIDE SEQUENCE [LARGE SCALE GENOMIC DNA]</scope>
    <source>
        <strain evidence="10 11">CBS 40295</strain>
    </source>
</reference>
<evidence type="ECO:0000256" key="7">
    <source>
        <dbReference type="SAM" id="MobiDB-lite"/>
    </source>
</evidence>
<name>A0A0D1WN73_EXOME</name>
<feature type="domain" description="Man1/Src1-like C-terminal" evidence="8">
    <location>
        <begin position="318"/>
        <end position="659"/>
    </location>
</feature>
<keyword evidence="2" id="KW-0597">Phosphoprotein</keyword>
<keyword evidence="5" id="KW-0472">Membrane</keyword>
<evidence type="ECO:0000256" key="5">
    <source>
        <dbReference type="ARBA" id="ARBA00023136"/>
    </source>
</evidence>
<feature type="compositionally biased region" description="Polar residues" evidence="7">
    <location>
        <begin position="236"/>
        <end position="252"/>
    </location>
</feature>
<evidence type="ECO:0000313" key="10">
    <source>
        <dbReference type="EMBL" id="KIV90495.1"/>
    </source>
</evidence>
<evidence type="ECO:0000259" key="8">
    <source>
        <dbReference type="Pfam" id="PF09402"/>
    </source>
</evidence>
<feature type="region of interest" description="Disordered" evidence="7">
    <location>
        <begin position="273"/>
        <end position="302"/>
    </location>
</feature>
<dbReference type="InterPro" id="IPR044780">
    <property type="entry name" value="Heh2/Src1"/>
</dbReference>
<dbReference type="EMBL" id="KN847524">
    <property type="protein sequence ID" value="KIV90495.1"/>
    <property type="molecule type" value="Genomic_DNA"/>
</dbReference>
<organism evidence="10 11">
    <name type="scientific">Exophiala mesophila</name>
    <name type="common">Black yeast-like fungus</name>
    <dbReference type="NCBI Taxonomy" id="212818"/>
    <lineage>
        <taxon>Eukaryota</taxon>
        <taxon>Fungi</taxon>
        <taxon>Dikarya</taxon>
        <taxon>Ascomycota</taxon>
        <taxon>Pezizomycotina</taxon>
        <taxon>Eurotiomycetes</taxon>
        <taxon>Chaetothyriomycetidae</taxon>
        <taxon>Chaetothyriales</taxon>
        <taxon>Herpotrichiellaceae</taxon>
        <taxon>Exophiala</taxon>
    </lineage>
</organism>
<dbReference type="InterPro" id="IPR018996">
    <property type="entry name" value="Man1/Src1-like_C"/>
</dbReference>
<feature type="compositionally biased region" description="Polar residues" evidence="7">
    <location>
        <begin position="185"/>
        <end position="200"/>
    </location>
</feature>
<keyword evidence="4" id="KW-1133">Transmembrane helix</keyword>
<dbReference type="InterPro" id="IPR036361">
    <property type="entry name" value="SAP_dom_sf"/>
</dbReference>
<evidence type="ECO:0000256" key="3">
    <source>
        <dbReference type="ARBA" id="ARBA00022692"/>
    </source>
</evidence>
<dbReference type="InterPro" id="IPR041885">
    <property type="entry name" value="MAN1_winged_helix_dom"/>
</dbReference>
<keyword evidence="3" id="KW-0812">Transmembrane</keyword>
<keyword evidence="11" id="KW-1185">Reference proteome</keyword>
<dbReference type="GO" id="GO:0005637">
    <property type="term" value="C:nuclear inner membrane"/>
    <property type="evidence" value="ECO:0007669"/>
    <property type="project" value="UniProtKB-SubCell"/>
</dbReference>
<dbReference type="OMA" id="KWECGEL"/>
<proteinExistence type="predicted"/>
<evidence type="ECO:0008006" key="12">
    <source>
        <dbReference type="Google" id="ProtNLM"/>
    </source>
</evidence>
<feature type="domain" description="HeH/LEM" evidence="9">
    <location>
        <begin position="16"/>
        <end position="47"/>
    </location>
</feature>
<dbReference type="CDD" id="cd12935">
    <property type="entry name" value="LEM_like"/>
    <property type="match status" value="1"/>
</dbReference>
<keyword evidence="6" id="KW-0539">Nucleus</keyword>
<evidence type="ECO:0000256" key="6">
    <source>
        <dbReference type="ARBA" id="ARBA00023242"/>
    </source>
</evidence>
<comment type="subcellular location">
    <subcellularLocation>
        <location evidence="1">Nucleus inner membrane</location>
    </subcellularLocation>
</comment>
<dbReference type="AlphaFoldDB" id="A0A0D1WN73"/>
<dbReference type="GO" id="GO:0034399">
    <property type="term" value="C:nuclear periphery"/>
    <property type="evidence" value="ECO:0007669"/>
    <property type="project" value="TreeGrafter"/>
</dbReference>
<feature type="compositionally biased region" description="Basic residues" evidence="7">
    <location>
        <begin position="127"/>
        <end position="138"/>
    </location>
</feature>
<feature type="compositionally biased region" description="Low complexity" evidence="7">
    <location>
        <begin position="115"/>
        <end position="126"/>
    </location>
</feature>
<feature type="compositionally biased region" description="Basic and acidic residues" evidence="7">
    <location>
        <begin position="175"/>
        <end position="184"/>
    </location>
</feature>
<dbReference type="Pfam" id="PF09402">
    <property type="entry name" value="MSC"/>
    <property type="match status" value="1"/>
</dbReference>
<dbReference type="InterPro" id="IPR025856">
    <property type="entry name" value="HeH/LEM_domain"/>
</dbReference>
<dbReference type="GO" id="GO:0071763">
    <property type="term" value="P:nuclear membrane organization"/>
    <property type="evidence" value="ECO:0007669"/>
    <property type="project" value="TreeGrafter"/>
</dbReference>
<dbReference type="RefSeq" id="XP_016222069.1">
    <property type="nucleotide sequence ID" value="XM_016372737.1"/>
</dbReference>
<dbReference type="PANTHER" id="PTHR47808">
    <property type="entry name" value="INNER NUCLEAR MEMBRANE PROTEIN HEH2-RELATED"/>
    <property type="match status" value="1"/>
</dbReference>
<evidence type="ECO:0000256" key="4">
    <source>
        <dbReference type="ARBA" id="ARBA00022989"/>
    </source>
</evidence>
<feature type="region of interest" description="Disordered" evidence="7">
    <location>
        <begin position="63"/>
        <end position="258"/>
    </location>
</feature>
<dbReference type="Gene3D" id="1.10.720.30">
    <property type="entry name" value="SAP domain"/>
    <property type="match status" value="1"/>
</dbReference>
<evidence type="ECO:0000256" key="2">
    <source>
        <dbReference type="ARBA" id="ARBA00022553"/>
    </source>
</evidence>
<dbReference type="STRING" id="212818.A0A0D1WN73"/>
<dbReference type="HOGENOM" id="CLU_010838_2_0_1"/>
<dbReference type="Proteomes" id="UP000054302">
    <property type="component" value="Unassembled WGS sequence"/>
</dbReference>
<sequence>MADEDDLAYLQPGYDLNSLTVPKLRNILVKHDIDFPSSAKKGQLVEVIQHDLLPQAKKLLKAQDRVRRTSRGITDVPSSQDSTADDEGGLDRQLMPPPGPKTPRSRKSKSDLAGSSTSTTATPSTSRRSKTPSRRATRTPRASDTEPDVETTVRKSRKSAPAQAVLAPAVTLDEPDARLKRESLETGTSPFSDDNPFQSGSSPTTTSKRLSSSSRSRKSLGASTSTNKSPSKRRQTSSPIIKQESASPQHTSVEFPISRLKSDDYVPVTEEFTAEESQELAEQERNGQVVPGRRSQLVRRPKKKATNKVVKAAPFAFLTTVLAAAAGWYRQEKINIGYCDVGDAQWSLANYPQVPPWVHDLQPSCEPCPQHAYCSPNMVAECESDFVLKPHPLSLNGLIPIPPTCEPDSEKERKIEAVANKAIEELRQRRAAYECGGEVPNAQSIGTGSIEVEQPVASSSSAKLEISDEELKKTIAKQRRKGMTDQDFDALWEGALGNVLKRDEVDVTHDGSGTRFLSSSSLARLPFSCAIRKSVLRTISHNRIPLGLLIVIVGAGTYLYSQADARKRATAQIPGLVATTLDRLATQAALKEDGRTSEPYISVGQLRDDVLRNVFSPNERERVWQNVRKVVEGNSNVRASTREGGKTGEWSRVWEWIGPLDLAPGLEGRRSGGLIQNAGSAVGVGPDDGSGITDVRRWDEGRAIY</sequence>
<dbReference type="OrthoDB" id="2503928at2759"/>
<dbReference type="GO" id="GO:0005783">
    <property type="term" value="C:endoplasmic reticulum"/>
    <property type="evidence" value="ECO:0007669"/>
    <property type="project" value="TreeGrafter"/>
</dbReference>
<dbReference type="VEuPathDB" id="FungiDB:PV10_07796"/>
<evidence type="ECO:0000259" key="9">
    <source>
        <dbReference type="Pfam" id="PF12949"/>
    </source>
</evidence>
<dbReference type="GeneID" id="27325641"/>
<dbReference type="PANTHER" id="PTHR47808:SF2">
    <property type="entry name" value="LEM DOMAIN-CONTAINING PROTEIN 2"/>
    <property type="match status" value="1"/>
</dbReference>
<protein>
    <recommendedName>
        <fullName evidence="12">LEM-like domain-containing protein</fullName>
    </recommendedName>
</protein>
<accession>A0A0D1WN73</accession>